<evidence type="ECO:0000256" key="4">
    <source>
        <dbReference type="ARBA" id="ARBA00023136"/>
    </source>
</evidence>
<dbReference type="Proteomes" id="UP000270834">
    <property type="component" value="Unassembled WGS sequence"/>
</dbReference>
<dbReference type="EMBL" id="WXZT01000001">
    <property type="protein sequence ID" value="MZZ11323.1"/>
    <property type="molecule type" value="Genomic_DNA"/>
</dbReference>
<evidence type="ECO:0000313" key="15">
    <source>
        <dbReference type="Proteomes" id="UP000194857"/>
    </source>
</evidence>
<feature type="transmembrane region" description="Helical" evidence="5">
    <location>
        <begin position="46"/>
        <end position="65"/>
    </location>
</feature>
<dbReference type="Proteomes" id="UP000045039">
    <property type="component" value="Unassembled WGS sequence"/>
</dbReference>
<dbReference type="InterPro" id="IPR012451">
    <property type="entry name" value="DUF1656"/>
</dbReference>
<reference evidence="8" key="9">
    <citation type="submission" date="2020-01" db="EMBL/GenBank/DDBJ databases">
        <title>Bacteria Cultured from War Wounds Associated with the Conflict in Eastern Ukraine.</title>
        <authorList>
            <person name="Snesrud E."/>
            <person name="Galac M.R."/>
            <person name="Mc Gann P."/>
            <person name="Valentine K."/>
            <person name="Viacheslav K."/>
        </authorList>
    </citation>
    <scope>NUCLEOTIDE SEQUENCE</scope>
    <source>
        <strain evidence="8">VNMU148</strain>
    </source>
</reference>
<dbReference type="AlphaFoldDB" id="A0A072ZR15"/>
<dbReference type="Proteomes" id="UP001297540">
    <property type="component" value="Chromosome"/>
</dbReference>
<keyword evidence="1" id="KW-1003">Cell membrane</keyword>
<dbReference type="EMBL" id="QORE01001002">
    <property type="protein sequence ID" value="RCI72314.1"/>
    <property type="molecule type" value="Genomic_DNA"/>
</dbReference>
<keyword evidence="3 5" id="KW-1133">Transmembrane helix</keyword>
<reference evidence="9 15" key="3">
    <citation type="submission" date="2017-05" db="EMBL/GenBank/DDBJ databases">
        <authorList>
            <person name="Song R."/>
            <person name="Chenine A.L."/>
            <person name="Ruprecht R.M."/>
        </authorList>
    </citation>
    <scope>NUCLEOTIDE SEQUENCE [LARGE SCALE GENOMIC DNA]</scope>
    <source>
        <strain evidence="9 15">S567_C10_BS</strain>
    </source>
</reference>
<sequence length="67" mass="7477">MSLHESAWGGVYLSPLFVYALLALAATAALRVLIQKTPLRRWVWHEALFDCALFILMLSGITWAATT</sequence>
<keyword evidence="4 5" id="KW-0472">Membrane</keyword>
<reference evidence="6" key="2">
    <citation type="submission" date="2015-06" db="EMBL/GenBank/DDBJ databases">
        <authorList>
            <person name="Radhakrishnan R."/>
            <person name="Underwood A."/>
            <person name="Al-Shahib A."/>
        </authorList>
    </citation>
    <scope>NUCLEOTIDE SEQUENCE</scope>
    <source>
        <strain evidence="6">P19_London_7_VIM_2_05_10</strain>
    </source>
</reference>
<keyword evidence="2 5" id="KW-0812">Transmembrane</keyword>
<evidence type="ECO:0000313" key="13">
    <source>
        <dbReference type="EMBL" id="WOS79820.1"/>
    </source>
</evidence>
<reference evidence="12 18" key="7">
    <citation type="submission" date="2019-01" db="EMBL/GenBank/DDBJ databases">
        <title>The Pseudomonas aeruginosa pan-genome provides new insights on its population structure, horizontal gene transfer and pathogenicity.</title>
        <authorList>
            <person name="Freschi L."/>
            <person name="Vincent A.T."/>
            <person name="Jeukens J."/>
            <person name="Emond-Rheault J.-G."/>
            <person name="Kukavica-Ibrulj I."/>
            <person name="Dupont M.-J."/>
            <person name="Charette S.J."/>
            <person name="Boyle B."/>
            <person name="Levesque R.C."/>
        </authorList>
    </citation>
    <scope>NUCLEOTIDE SEQUENCE [LARGE SCALE GENOMIC DNA]</scope>
    <source>
        <strain evidence="12 18">PA-W36</strain>
    </source>
</reference>
<evidence type="ECO:0000313" key="6">
    <source>
        <dbReference type="EMBL" id="CRO00919.1"/>
    </source>
</evidence>
<evidence type="ECO:0000313" key="9">
    <source>
        <dbReference type="EMBL" id="OTI58910.1"/>
    </source>
</evidence>
<evidence type="ECO:0000313" key="11">
    <source>
        <dbReference type="EMBL" id="RMS48827.1"/>
    </source>
</evidence>
<dbReference type="EMBL" id="NSNE01000025">
    <property type="protein sequence ID" value="RPM05475.1"/>
    <property type="molecule type" value="Genomic_DNA"/>
</dbReference>
<evidence type="ECO:0000313" key="14">
    <source>
        <dbReference type="Proteomes" id="UP000045039"/>
    </source>
</evidence>
<evidence type="ECO:0000313" key="16">
    <source>
        <dbReference type="Proteomes" id="UP000253594"/>
    </source>
</evidence>
<reference evidence="13" key="11">
    <citation type="submission" date="2023-10" db="EMBL/GenBank/DDBJ databases">
        <title>Pathogen: clinical or host-associated sample.</title>
        <authorList>
            <person name="Hergert J."/>
            <person name="Casey R."/>
            <person name="Wagner J."/>
            <person name="Young E.L."/>
            <person name="Oakeson K.F."/>
        </authorList>
    </citation>
    <scope>NUCLEOTIDE SEQUENCE</scope>
    <source>
        <strain evidence="13">2021CK-01020</strain>
    </source>
</reference>
<dbReference type="Proteomes" id="UP000644192">
    <property type="component" value="Unassembled WGS sequence"/>
</dbReference>
<feature type="transmembrane region" description="Helical" evidence="5">
    <location>
        <begin position="12"/>
        <end position="34"/>
    </location>
</feature>
<reference evidence="13" key="10">
    <citation type="submission" date="2023-06" db="EMBL/GenBank/DDBJ databases">
        <authorList>
            <consortium name="Clinical and Environmental Microbiology Branch: Whole genome sequencing antimicrobial resistance pathogens in the healthcare setting"/>
        </authorList>
    </citation>
    <scope>NUCLEOTIDE SEQUENCE</scope>
    <source>
        <strain evidence="13">2021CK-01020</strain>
    </source>
</reference>
<dbReference type="EMBL" id="CVVU01000022">
    <property type="protein sequence ID" value="CRO00919.1"/>
    <property type="molecule type" value="Genomic_DNA"/>
</dbReference>
<dbReference type="EMBL" id="RBSQ01001036">
    <property type="protein sequence ID" value="RMS48827.1"/>
    <property type="molecule type" value="Genomic_DNA"/>
</dbReference>
<evidence type="ECO:0000313" key="10">
    <source>
        <dbReference type="EMBL" id="RCI72314.1"/>
    </source>
</evidence>
<dbReference type="EMBL" id="WOAD01000009">
    <property type="protein sequence ID" value="MUI35899.1"/>
    <property type="molecule type" value="Genomic_DNA"/>
</dbReference>
<dbReference type="Proteomes" id="UP000433532">
    <property type="component" value="Unassembled WGS sequence"/>
</dbReference>
<gene>
    <name evidence="6" type="primary">aaeX_1</name>
    <name evidence="11" type="ORF">ALP65_01282</name>
    <name evidence="9" type="ORF">CAZ10_22135</name>
    <name evidence="10" type="ORF">DT376_24425</name>
    <name evidence="7" type="ORF">GNQ48_12850</name>
    <name evidence="8" type="ORF">GUL26_03575</name>
    <name evidence="12" type="ORF">IPC1295_29670</name>
    <name evidence="13" type="ORF">L4V69_11875</name>
    <name evidence="6" type="ORF">PAERUG_P19_London_7_VIM_2_05_10_00529</name>
</gene>
<name>A0A072ZR15_PSEAI</name>
<dbReference type="Pfam" id="PF07869">
    <property type="entry name" value="DUF1656"/>
    <property type="match status" value="1"/>
</dbReference>
<evidence type="ECO:0000256" key="5">
    <source>
        <dbReference type="SAM" id="Phobius"/>
    </source>
</evidence>
<dbReference type="Proteomes" id="UP000253594">
    <property type="component" value="Unassembled WGS sequence"/>
</dbReference>
<evidence type="ECO:0000313" key="18">
    <source>
        <dbReference type="Proteomes" id="UP000284767"/>
    </source>
</evidence>
<evidence type="ECO:0000313" key="12">
    <source>
        <dbReference type="EMBL" id="RPM05475.1"/>
    </source>
</evidence>
<evidence type="ECO:0000313" key="17">
    <source>
        <dbReference type="Proteomes" id="UP000270834"/>
    </source>
</evidence>
<evidence type="ECO:0000313" key="7">
    <source>
        <dbReference type="EMBL" id="MUI35899.1"/>
    </source>
</evidence>
<organism evidence="9 15">
    <name type="scientific">Pseudomonas aeruginosa</name>
    <dbReference type="NCBI Taxonomy" id="287"/>
    <lineage>
        <taxon>Bacteria</taxon>
        <taxon>Pseudomonadati</taxon>
        <taxon>Pseudomonadota</taxon>
        <taxon>Gammaproteobacteria</taxon>
        <taxon>Pseudomonadales</taxon>
        <taxon>Pseudomonadaceae</taxon>
        <taxon>Pseudomonas</taxon>
    </lineage>
</organism>
<reference evidence="11 17" key="6">
    <citation type="submission" date="2018-08" db="EMBL/GenBank/DDBJ databases">
        <title>Recombination of ecologically and evolutionarily significant loci maintains genetic cohesion in the Pseudomonas syringae species complex.</title>
        <authorList>
            <person name="Dillon M."/>
            <person name="Thakur S."/>
            <person name="Almeida R.N.D."/>
            <person name="Weir B.S."/>
            <person name="Guttman D.S."/>
        </authorList>
    </citation>
    <scope>NUCLEOTIDE SEQUENCE [LARGE SCALE GENOMIC DNA]</scope>
    <source>
        <strain evidence="11 17">ICMP 7846</strain>
    </source>
</reference>
<reference evidence="12 18" key="4">
    <citation type="submission" date="2017-08" db="EMBL/GenBank/DDBJ databases">
        <authorList>
            <person name="Feschi L."/>
            <person name="Jeukens J."/>
            <person name="Emond-Rheault J.-G."/>
            <person name="Kukavica-Ibrulj I."/>
            <person name="Boyle B."/>
            <person name="Levesque R.C."/>
        </authorList>
    </citation>
    <scope>NUCLEOTIDE SEQUENCE [LARGE SCALE GENOMIC DNA]</scope>
    <source>
        <strain evidence="12 18">PA-W36</strain>
    </source>
</reference>
<dbReference type="RefSeq" id="WP_003091655.1">
    <property type="nucleotide sequence ID" value="NZ_AP014622.1"/>
</dbReference>
<evidence type="ECO:0000313" key="8">
    <source>
        <dbReference type="EMBL" id="MZZ11323.1"/>
    </source>
</evidence>
<reference evidence="14" key="1">
    <citation type="submission" date="2015-06" db="EMBL/GenBank/DDBJ databases">
        <authorList>
            <person name="Radhakrishnan Rajesh"/>
            <person name="Underwood Anthony"/>
            <person name="Al-Shahib Ali"/>
        </authorList>
    </citation>
    <scope>NUCLEOTIDE SEQUENCE [LARGE SCALE GENOMIC DNA]</scope>
    <source>
        <strain evidence="14">P19_London_7_VIM_2_05_10</strain>
    </source>
</reference>
<evidence type="ECO:0000256" key="2">
    <source>
        <dbReference type="ARBA" id="ARBA00022692"/>
    </source>
</evidence>
<dbReference type="Proteomes" id="UP000194857">
    <property type="component" value="Unassembled WGS sequence"/>
</dbReference>
<reference evidence="7 19" key="8">
    <citation type="submission" date="2019-11" db="EMBL/GenBank/DDBJ databases">
        <title>Genomes of ocular Pseudomonas aeruginosa isolates.</title>
        <authorList>
            <person name="Khan M."/>
            <person name="Rice S.A."/>
            <person name="Willcox M.D.P."/>
            <person name="Stapleton F."/>
        </authorList>
    </citation>
    <scope>NUCLEOTIDE SEQUENCE [LARGE SCALE GENOMIC DNA]</scope>
    <source>
        <strain evidence="7 19">PA221</strain>
    </source>
</reference>
<dbReference type="KEGG" id="paeb:NCGM1900_2975"/>
<accession>A0A072ZR15</accession>
<evidence type="ECO:0000256" key="1">
    <source>
        <dbReference type="ARBA" id="ARBA00022475"/>
    </source>
</evidence>
<evidence type="ECO:0000313" key="19">
    <source>
        <dbReference type="Proteomes" id="UP000433532"/>
    </source>
</evidence>
<accession>A0A1S1C5W6</accession>
<dbReference type="Proteomes" id="UP000284767">
    <property type="component" value="Unassembled WGS sequence"/>
</dbReference>
<dbReference type="EMBL" id="CP136986">
    <property type="protein sequence ID" value="WOS79820.1"/>
    <property type="molecule type" value="Genomic_DNA"/>
</dbReference>
<protein>
    <submittedName>
        <fullName evidence="9">DUF1656 domain-containing protein</fullName>
    </submittedName>
    <submittedName>
        <fullName evidence="6">Protein AaeX</fullName>
    </submittedName>
</protein>
<dbReference type="eggNOG" id="ENOG5033A7D">
    <property type="taxonomic scope" value="Bacteria"/>
</dbReference>
<dbReference type="EMBL" id="NFFZ01000012">
    <property type="protein sequence ID" value="OTI58910.1"/>
    <property type="molecule type" value="Genomic_DNA"/>
</dbReference>
<reference evidence="10 16" key="5">
    <citation type="submission" date="2018-07" db="EMBL/GenBank/DDBJ databases">
        <title>Mechanisms of high-level aminoglycoside resistance among Gram-negative pathogens in Brazil.</title>
        <authorList>
            <person name="Ballaben A.S."/>
            <person name="Darini A.L.C."/>
            <person name="Doi Y."/>
        </authorList>
    </citation>
    <scope>NUCLEOTIDE SEQUENCE [LARGE SCALE GENOMIC DNA]</scope>
    <source>
        <strain evidence="10 16">B2-305</strain>
    </source>
</reference>
<proteinExistence type="predicted"/>
<evidence type="ECO:0000256" key="3">
    <source>
        <dbReference type="ARBA" id="ARBA00022989"/>
    </source>
</evidence>